<dbReference type="EMBL" id="MHNK01000010">
    <property type="protein sequence ID" value="OGZ44089.1"/>
    <property type="molecule type" value="Genomic_DNA"/>
</dbReference>
<dbReference type="STRING" id="1802114.A2719_03675"/>
<evidence type="ECO:0000256" key="5">
    <source>
        <dbReference type="PIRSR" id="PIRSR600821-50"/>
    </source>
</evidence>
<dbReference type="InterPro" id="IPR000821">
    <property type="entry name" value="Ala_racemase"/>
</dbReference>
<evidence type="ECO:0000313" key="9">
    <source>
        <dbReference type="Proteomes" id="UP000177480"/>
    </source>
</evidence>
<name>A0A1G2G1A0_9BACT</name>
<feature type="active site" description="Proton acceptor; specific for L-alanine" evidence="4">
    <location>
        <position position="277"/>
    </location>
</feature>
<evidence type="ECO:0000256" key="2">
    <source>
        <dbReference type="ARBA" id="ARBA00022898"/>
    </source>
</evidence>
<comment type="caution">
    <text evidence="8">The sequence shown here is derived from an EMBL/GenBank/DDBJ whole genome shotgun (WGS) entry which is preliminary data.</text>
</comment>
<dbReference type="HAMAP" id="MF_01201">
    <property type="entry name" value="Ala_racemase"/>
    <property type="match status" value="1"/>
</dbReference>
<dbReference type="Gene3D" id="2.40.37.10">
    <property type="entry name" value="Lyase, Ornithine Decarboxylase, Chain A, domain 1"/>
    <property type="match status" value="1"/>
</dbReference>
<feature type="active site" description="Proton acceptor; specific for D-alanine" evidence="4">
    <location>
        <position position="35"/>
    </location>
</feature>
<dbReference type="Pfam" id="PF01168">
    <property type="entry name" value="Ala_racemase_N"/>
    <property type="match status" value="1"/>
</dbReference>
<keyword evidence="2 4" id="KW-0663">Pyridoxal phosphate</keyword>
<dbReference type="InterPro" id="IPR009006">
    <property type="entry name" value="Ala_racemase/Decarboxylase_C"/>
</dbReference>
<comment type="pathway">
    <text evidence="4">Amino-acid biosynthesis; D-alanine biosynthesis; D-alanine from L-alanine: step 1/1.</text>
</comment>
<evidence type="ECO:0000313" key="8">
    <source>
        <dbReference type="EMBL" id="OGZ44089.1"/>
    </source>
</evidence>
<dbReference type="EC" id="5.1.1.1" evidence="4"/>
<accession>A0A1G2G1A0</accession>
<feature type="domain" description="Alanine racemase C-terminal" evidence="7">
    <location>
        <begin position="256"/>
        <end position="384"/>
    </location>
</feature>
<comment type="similarity">
    <text evidence="4">Belongs to the alanine racemase family.</text>
</comment>
<dbReference type="SUPFAM" id="SSF50621">
    <property type="entry name" value="Alanine racemase C-terminal domain-like"/>
    <property type="match status" value="1"/>
</dbReference>
<sequence length="384" mass="42724">MYKTWVEVDAVSLRHNFLALTKHLGKGVAVMAIVKSNAYGHGIVKVIKTIGGFASEYYSEAKPPIVWFGVDSIDEALILKKSGIKNPILILGYVPSAMLVDVVRNNFRVCLYDIPMLKELTRLAKKMRKKVFVHVKLETGTHRQGVMPEDVSAFARALKKSAPQVIVQGAYTHFADTENPKSRYYKEQLLAFQNAIKIFEEEGVRPQYLHTAASAALLLYPEAHFTMARLGIALYGMYPSPEVADKVKKQVALKPALTWKTRVAQVKTIPAGKTIGYDRTYKAQKEMKIAVIPIGYWDGFDRGFSNNGAVLVGGRRVPIVGNICMNICMLDITKLRGVKPGDEVVLLGRQGRECISAEELASRISTINYEITTCINPLIPRIII</sequence>
<dbReference type="InterPro" id="IPR020622">
    <property type="entry name" value="Ala_racemase_pyridoxalP-BS"/>
</dbReference>
<dbReference type="NCBIfam" id="TIGR00492">
    <property type="entry name" value="alr"/>
    <property type="match status" value="1"/>
</dbReference>
<dbReference type="InterPro" id="IPR001608">
    <property type="entry name" value="Ala_racemase_N"/>
</dbReference>
<dbReference type="SUPFAM" id="SSF51419">
    <property type="entry name" value="PLP-binding barrel"/>
    <property type="match status" value="1"/>
</dbReference>
<dbReference type="PANTHER" id="PTHR30511">
    <property type="entry name" value="ALANINE RACEMASE"/>
    <property type="match status" value="1"/>
</dbReference>
<feature type="binding site" evidence="4 6">
    <location>
        <position position="325"/>
    </location>
    <ligand>
        <name>substrate</name>
    </ligand>
</feature>
<proteinExistence type="inferred from homology"/>
<dbReference type="FunFam" id="3.20.20.10:FF:000002">
    <property type="entry name" value="Alanine racemase"/>
    <property type="match status" value="1"/>
</dbReference>
<evidence type="ECO:0000259" key="7">
    <source>
        <dbReference type="SMART" id="SM01005"/>
    </source>
</evidence>
<dbReference type="GO" id="GO:0008784">
    <property type="term" value="F:alanine racemase activity"/>
    <property type="evidence" value="ECO:0007669"/>
    <property type="project" value="UniProtKB-UniRule"/>
</dbReference>
<feature type="binding site" evidence="4 6">
    <location>
        <position position="143"/>
    </location>
    <ligand>
        <name>substrate</name>
    </ligand>
</feature>
<dbReference type="GO" id="GO:0005829">
    <property type="term" value="C:cytosol"/>
    <property type="evidence" value="ECO:0007669"/>
    <property type="project" value="TreeGrafter"/>
</dbReference>
<reference evidence="8 9" key="1">
    <citation type="journal article" date="2016" name="Nat. Commun.">
        <title>Thousands of microbial genomes shed light on interconnected biogeochemical processes in an aquifer system.</title>
        <authorList>
            <person name="Anantharaman K."/>
            <person name="Brown C.T."/>
            <person name="Hug L.A."/>
            <person name="Sharon I."/>
            <person name="Castelle C.J."/>
            <person name="Probst A.J."/>
            <person name="Thomas B.C."/>
            <person name="Singh A."/>
            <person name="Wilkins M.J."/>
            <person name="Karaoz U."/>
            <person name="Brodie E.L."/>
            <person name="Williams K.H."/>
            <person name="Hubbard S.S."/>
            <person name="Banfield J.F."/>
        </authorList>
    </citation>
    <scope>NUCLEOTIDE SEQUENCE [LARGE SCALE GENOMIC DNA]</scope>
</reference>
<protein>
    <recommendedName>
        <fullName evidence="4">Alanine racemase</fullName>
        <ecNumber evidence="4">5.1.1.1</ecNumber>
    </recommendedName>
</protein>
<dbReference type="PRINTS" id="PR00992">
    <property type="entry name" value="ALARACEMASE"/>
</dbReference>
<dbReference type="PANTHER" id="PTHR30511:SF0">
    <property type="entry name" value="ALANINE RACEMASE, CATABOLIC-RELATED"/>
    <property type="match status" value="1"/>
</dbReference>
<gene>
    <name evidence="8" type="ORF">A2719_03675</name>
</gene>
<dbReference type="PROSITE" id="PS00395">
    <property type="entry name" value="ALANINE_RACEMASE"/>
    <property type="match status" value="1"/>
</dbReference>
<dbReference type="CDD" id="cd00430">
    <property type="entry name" value="PLPDE_III_AR"/>
    <property type="match status" value="1"/>
</dbReference>
<comment type="function">
    <text evidence="4">Catalyzes the interconversion of L-alanine and D-alanine. May also act on other amino acids.</text>
</comment>
<organism evidence="8 9">
    <name type="scientific">Candidatus Ryanbacteria bacterium RIFCSPHIGHO2_01_FULL_45_22</name>
    <dbReference type="NCBI Taxonomy" id="1802114"/>
    <lineage>
        <taxon>Bacteria</taxon>
        <taxon>Candidatus Ryaniibacteriota</taxon>
    </lineage>
</organism>
<feature type="modified residue" description="N6-(pyridoxal phosphate)lysine" evidence="4 5">
    <location>
        <position position="35"/>
    </location>
</feature>
<keyword evidence="3 4" id="KW-0413">Isomerase</keyword>
<dbReference type="SMART" id="SM01005">
    <property type="entry name" value="Ala_racemase_C"/>
    <property type="match status" value="1"/>
</dbReference>
<evidence type="ECO:0000256" key="1">
    <source>
        <dbReference type="ARBA" id="ARBA00001933"/>
    </source>
</evidence>
<dbReference type="InterPro" id="IPR011079">
    <property type="entry name" value="Ala_racemase_C"/>
</dbReference>
<evidence type="ECO:0000256" key="4">
    <source>
        <dbReference type="HAMAP-Rule" id="MF_01201"/>
    </source>
</evidence>
<dbReference type="Pfam" id="PF00842">
    <property type="entry name" value="Ala_racemase_C"/>
    <property type="match status" value="1"/>
</dbReference>
<dbReference type="GO" id="GO:0030170">
    <property type="term" value="F:pyridoxal phosphate binding"/>
    <property type="evidence" value="ECO:0007669"/>
    <property type="project" value="UniProtKB-UniRule"/>
</dbReference>
<dbReference type="Gene3D" id="3.20.20.10">
    <property type="entry name" value="Alanine racemase"/>
    <property type="match status" value="1"/>
</dbReference>
<dbReference type="InterPro" id="IPR029066">
    <property type="entry name" value="PLP-binding_barrel"/>
</dbReference>
<dbReference type="AlphaFoldDB" id="A0A1G2G1A0"/>
<dbReference type="GO" id="GO:0030632">
    <property type="term" value="P:D-alanine biosynthetic process"/>
    <property type="evidence" value="ECO:0007669"/>
    <property type="project" value="UniProtKB-UniRule"/>
</dbReference>
<evidence type="ECO:0000256" key="3">
    <source>
        <dbReference type="ARBA" id="ARBA00023235"/>
    </source>
</evidence>
<dbReference type="Proteomes" id="UP000177480">
    <property type="component" value="Unassembled WGS sequence"/>
</dbReference>
<evidence type="ECO:0000256" key="6">
    <source>
        <dbReference type="PIRSR" id="PIRSR600821-52"/>
    </source>
</evidence>
<dbReference type="UniPathway" id="UPA00042">
    <property type="reaction ID" value="UER00497"/>
</dbReference>
<comment type="cofactor">
    <cofactor evidence="1 4 5">
        <name>pyridoxal 5'-phosphate</name>
        <dbReference type="ChEBI" id="CHEBI:597326"/>
    </cofactor>
</comment>
<comment type="catalytic activity">
    <reaction evidence="4">
        <text>L-alanine = D-alanine</text>
        <dbReference type="Rhea" id="RHEA:20249"/>
        <dbReference type="ChEBI" id="CHEBI:57416"/>
        <dbReference type="ChEBI" id="CHEBI:57972"/>
        <dbReference type="EC" id="5.1.1.1"/>
    </reaction>
</comment>